<organism evidence="4 5">
    <name type="scientific">Malassezia pachydermatis</name>
    <dbReference type="NCBI Taxonomy" id="77020"/>
    <lineage>
        <taxon>Eukaryota</taxon>
        <taxon>Fungi</taxon>
        <taxon>Dikarya</taxon>
        <taxon>Basidiomycota</taxon>
        <taxon>Ustilaginomycotina</taxon>
        <taxon>Malasseziomycetes</taxon>
        <taxon>Malasseziales</taxon>
        <taxon>Malasseziaceae</taxon>
        <taxon>Malassezia</taxon>
    </lineage>
</organism>
<dbReference type="RefSeq" id="XP_017990929.1">
    <property type="nucleotide sequence ID" value="XM_018134805.1"/>
</dbReference>
<feature type="signal peptide" evidence="2">
    <location>
        <begin position="1"/>
        <end position="25"/>
    </location>
</feature>
<reference evidence="4 5" key="1">
    <citation type="submission" date="2015-07" db="EMBL/GenBank/DDBJ databases">
        <title>Draft Genome Sequence of Malassezia furfur CBS1878 and Malassezia pachydermatis CBS1879.</title>
        <authorList>
            <person name="Triana S."/>
            <person name="Ohm R."/>
            <person name="Gonzalez A."/>
            <person name="DeCock H."/>
            <person name="Restrepo S."/>
            <person name="Celis A."/>
        </authorList>
    </citation>
    <scope>NUCLEOTIDE SEQUENCE [LARGE SCALE GENOMIC DNA]</scope>
    <source>
        <strain evidence="4 5">CBS 1879</strain>
    </source>
</reference>
<evidence type="ECO:0000313" key="4">
    <source>
        <dbReference type="EMBL" id="KOS13297.1"/>
    </source>
</evidence>
<dbReference type="STRING" id="77020.A0A0M8MMU9"/>
<keyword evidence="5" id="KW-1185">Reference proteome</keyword>
<sequence length="191" mass="20594">MNDIVGVFFALFTLWVVVRIIRGSANGVSSAQPSATRTQEMVDTVKAMFPDIPEASIRYDILRSGSAEATCDRILQQGYLPPPPADFPGATETQHPPPSTTNSAVTTSTTLSARQDASVATPVSPSLISRYHLEDRVNAHSSHEASPIRASWSADAKDRAAGLQERKAQMILQARKRMAERKASEGASTSQ</sequence>
<dbReference type="EMBL" id="LGAV01000006">
    <property type="protein sequence ID" value="KOS13297.1"/>
    <property type="molecule type" value="Genomic_DNA"/>
</dbReference>
<dbReference type="AlphaFoldDB" id="A0A0M8MMU9"/>
<comment type="caution">
    <text evidence="4">The sequence shown here is derived from an EMBL/GenBank/DDBJ whole genome shotgun (WGS) entry which is preliminary data.</text>
</comment>
<dbReference type="OrthoDB" id="3824970at2759"/>
<dbReference type="PROSITE" id="PS51140">
    <property type="entry name" value="CUE"/>
    <property type="match status" value="1"/>
</dbReference>
<name>A0A0M8MMU9_9BASI</name>
<feature type="domain" description="CUE" evidence="3">
    <location>
        <begin position="37"/>
        <end position="79"/>
    </location>
</feature>
<keyword evidence="4" id="KW-0675">Receptor</keyword>
<feature type="region of interest" description="Disordered" evidence="1">
    <location>
        <begin position="77"/>
        <end position="107"/>
    </location>
</feature>
<dbReference type="Pfam" id="PF02845">
    <property type="entry name" value="CUE"/>
    <property type="match status" value="1"/>
</dbReference>
<keyword evidence="2" id="KW-0732">Signal</keyword>
<feature type="chain" id="PRO_5005818580" evidence="2">
    <location>
        <begin position="26"/>
        <end position="191"/>
    </location>
</feature>
<dbReference type="GO" id="GO:0043130">
    <property type="term" value="F:ubiquitin binding"/>
    <property type="evidence" value="ECO:0007669"/>
    <property type="project" value="InterPro"/>
</dbReference>
<evidence type="ECO:0000256" key="1">
    <source>
        <dbReference type="SAM" id="MobiDB-lite"/>
    </source>
</evidence>
<accession>A0A0M8MMU9</accession>
<dbReference type="InterPro" id="IPR003892">
    <property type="entry name" value="CUE"/>
</dbReference>
<dbReference type="CDD" id="cd14424">
    <property type="entry name" value="CUE_Cue1p_like"/>
    <property type="match status" value="1"/>
</dbReference>
<dbReference type="SMART" id="SM00546">
    <property type="entry name" value="CUE"/>
    <property type="match status" value="1"/>
</dbReference>
<dbReference type="Gene3D" id="1.10.8.10">
    <property type="entry name" value="DNA helicase RuvA subunit, C-terminal domain"/>
    <property type="match status" value="1"/>
</dbReference>
<evidence type="ECO:0000256" key="2">
    <source>
        <dbReference type="SAM" id="SignalP"/>
    </source>
</evidence>
<protein>
    <submittedName>
        <fullName evidence="4">Autocrine motility factor receptor</fullName>
    </submittedName>
</protein>
<evidence type="ECO:0000313" key="5">
    <source>
        <dbReference type="Proteomes" id="UP000037751"/>
    </source>
</evidence>
<gene>
    <name evidence="4" type="ORF">Malapachy_0276</name>
</gene>
<evidence type="ECO:0000259" key="3">
    <source>
        <dbReference type="PROSITE" id="PS51140"/>
    </source>
</evidence>
<dbReference type="VEuPathDB" id="FungiDB:Malapachy_0276"/>
<proteinExistence type="predicted"/>
<dbReference type="GeneID" id="28726680"/>
<dbReference type="Proteomes" id="UP000037751">
    <property type="component" value="Unassembled WGS sequence"/>
</dbReference>